<dbReference type="InterPro" id="IPR002156">
    <property type="entry name" value="RNaseH_domain"/>
</dbReference>
<dbReference type="InterPro" id="IPR012337">
    <property type="entry name" value="RNaseH-like_sf"/>
</dbReference>
<dbReference type="EMBL" id="BSYR01000019">
    <property type="protein sequence ID" value="GMI83491.1"/>
    <property type="molecule type" value="Genomic_DNA"/>
</dbReference>
<evidence type="ECO:0000313" key="3">
    <source>
        <dbReference type="EMBL" id="GMI83491.1"/>
    </source>
</evidence>
<dbReference type="PANTHER" id="PTHR47723:SF22">
    <property type="entry name" value="RNASE H TYPE-1 DOMAIN-CONTAINING PROTEIN"/>
    <property type="match status" value="1"/>
</dbReference>
<gene>
    <name evidence="3" type="ORF">HRI_002018400</name>
</gene>
<dbReference type="InterPro" id="IPR044730">
    <property type="entry name" value="RNase_H-like_dom_plant"/>
</dbReference>
<proteinExistence type="predicted"/>
<organism evidence="3 4">
    <name type="scientific">Hibiscus trionum</name>
    <name type="common">Flower of an hour</name>
    <dbReference type="NCBI Taxonomy" id="183268"/>
    <lineage>
        <taxon>Eukaryota</taxon>
        <taxon>Viridiplantae</taxon>
        <taxon>Streptophyta</taxon>
        <taxon>Embryophyta</taxon>
        <taxon>Tracheophyta</taxon>
        <taxon>Spermatophyta</taxon>
        <taxon>Magnoliopsida</taxon>
        <taxon>eudicotyledons</taxon>
        <taxon>Gunneridae</taxon>
        <taxon>Pentapetalae</taxon>
        <taxon>rosids</taxon>
        <taxon>malvids</taxon>
        <taxon>Malvales</taxon>
        <taxon>Malvaceae</taxon>
        <taxon>Malvoideae</taxon>
        <taxon>Hibiscus</taxon>
    </lineage>
</organism>
<dbReference type="GO" id="GO:0004523">
    <property type="term" value="F:RNA-DNA hybrid ribonuclease activity"/>
    <property type="evidence" value="ECO:0007669"/>
    <property type="project" value="InterPro"/>
</dbReference>
<keyword evidence="4" id="KW-1185">Reference proteome</keyword>
<dbReference type="InterPro" id="IPR036397">
    <property type="entry name" value="RNaseH_sf"/>
</dbReference>
<dbReference type="OrthoDB" id="1743609at2759"/>
<dbReference type="SUPFAM" id="SSF53098">
    <property type="entry name" value="Ribonuclease H-like"/>
    <property type="match status" value="1"/>
</dbReference>
<feature type="domain" description="Reverse transcriptase zinc-binding" evidence="2">
    <location>
        <begin position="69"/>
        <end position="153"/>
    </location>
</feature>
<evidence type="ECO:0000259" key="2">
    <source>
        <dbReference type="Pfam" id="PF13966"/>
    </source>
</evidence>
<dbReference type="Proteomes" id="UP001165190">
    <property type="component" value="Unassembled WGS sequence"/>
</dbReference>
<comment type="caution">
    <text evidence="3">The sequence shown here is derived from an EMBL/GenBank/DDBJ whole genome shotgun (WGS) entry which is preliminary data.</text>
</comment>
<dbReference type="InterPro" id="IPR053151">
    <property type="entry name" value="RNase_H-like"/>
</dbReference>
<dbReference type="Pfam" id="PF13456">
    <property type="entry name" value="RVT_3"/>
    <property type="match status" value="1"/>
</dbReference>
<evidence type="ECO:0000259" key="1">
    <source>
        <dbReference type="Pfam" id="PF13456"/>
    </source>
</evidence>
<evidence type="ECO:0008006" key="5">
    <source>
        <dbReference type="Google" id="ProtNLM"/>
    </source>
</evidence>
<protein>
    <recommendedName>
        <fullName evidence="5">RNase H type-1 domain-containing protein</fullName>
    </recommendedName>
</protein>
<dbReference type="Pfam" id="PF13966">
    <property type="entry name" value="zf-RVT"/>
    <property type="match status" value="1"/>
</dbReference>
<sequence>MKKSGVIAEFGYVRDNEWKWDIATRRPLLDWERVMWNDFLRLVDSSNINPEMVDSLAWTSNSNGLFTIKSFCKSAKVEYGPLDKIWELVWSGLSPPNVEAFVWRLVHGRIPTKIELSKREAIGANEVECPLCKENAEIVPHLFCHCKYAWTVWSKWCNVWNIHFTMPSNIRDLLLSWKDMTPKFVNGQVWIMCAFSFIWSIWKCRNDAVFNARNHGVEYLFDQAVLRLAWWSKTRWPDGRWAVTDIVADPSRLKEVQTSPTTMQQTRWTAPGRGSLKFNTDAAVQGSYGMAGVGGVLRDENAKILMYFSKGVGVCDVMTAVLVAINKALTIFVDSKWSKEYEVILESDNKIAIEWLLDHSLSPAHFRNLIYNSLEASSRIRCRFSHVSREGNSLADNLAKRGGGGKSQGAGILRATVILKCPGQPAIFKRILVFCACKDGNCRIFLLYRTMQLHCALFFLQ</sequence>
<dbReference type="PANTHER" id="PTHR47723">
    <property type="entry name" value="OS05G0353850 PROTEIN"/>
    <property type="match status" value="1"/>
</dbReference>
<dbReference type="CDD" id="cd06222">
    <property type="entry name" value="RNase_H_like"/>
    <property type="match status" value="1"/>
</dbReference>
<feature type="domain" description="RNase H type-1" evidence="1">
    <location>
        <begin position="279"/>
        <end position="401"/>
    </location>
</feature>
<accession>A0A9W7HU89</accession>
<name>A0A9W7HU89_HIBTR</name>
<reference evidence="3" key="1">
    <citation type="submission" date="2023-05" db="EMBL/GenBank/DDBJ databases">
        <title>Genome and transcriptome analyses reveal genes involved in the formation of fine ridges on petal epidermal cells in Hibiscus trionum.</title>
        <authorList>
            <person name="Koshimizu S."/>
            <person name="Masuda S."/>
            <person name="Ishii T."/>
            <person name="Shirasu K."/>
            <person name="Hoshino A."/>
            <person name="Arita M."/>
        </authorList>
    </citation>
    <scope>NUCLEOTIDE SEQUENCE</scope>
    <source>
        <strain evidence="3">Hamamatsu line</strain>
    </source>
</reference>
<dbReference type="InterPro" id="IPR026960">
    <property type="entry name" value="RVT-Znf"/>
</dbReference>
<evidence type="ECO:0000313" key="4">
    <source>
        <dbReference type="Proteomes" id="UP001165190"/>
    </source>
</evidence>
<dbReference type="AlphaFoldDB" id="A0A9W7HU89"/>
<dbReference type="GO" id="GO:0003676">
    <property type="term" value="F:nucleic acid binding"/>
    <property type="evidence" value="ECO:0007669"/>
    <property type="project" value="InterPro"/>
</dbReference>
<dbReference type="Gene3D" id="3.30.420.10">
    <property type="entry name" value="Ribonuclease H-like superfamily/Ribonuclease H"/>
    <property type="match status" value="1"/>
</dbReference>